<sequence>MIEKKRIKRETNNLSFFIAFSFVIAACNSSTKRTYVSESNGNINSLTVVMQEQLWEGKLGDQVRSVFKAPYEGLPFDEPKYDTYYIPPKAFSGFARNSRNVIIFSKDTINKINLLENPWAKPQVVALISGEDQEVMGFYLDENKDLILRTFAENERKEKIRRISKSLNKEKELVNRFGLTLKYPSAYTTVKDTANFLWIEKQVYKGHLNLIVYSLPPDTDLKIIEKRIPEIRDSIGKIYIPGRLPKSYMITEKAYRPYYYRTKLNGLETILTKGTWEVENDYMAGPFINYVVKDTQNKRYIVLEGFAFAPTESKRNYMFELNSIITTLKPTK</sequence>
<accession>A0A381Q6K7</accession>
<dbReference type="PROSITE" id="PS51257">
    <property type="entry name" value="PROKAR_LIPOPROTEIN"/>
    <property type="match status" value="1"/>
</dbReference>
<dbReference type="InterPro" id="IPR032286">
    <property type="entry name" value="DUF4837"/>
</dbReference>
<protein>
    <recommendedName>
        <fullName evidence="2">DUF4837 domain-containing protein</fullName>
    </recommendedName>
</protein>
<evidence type="ECO:0000313" key="1">
    <source>
        <dbReference type="EMBL" id="SUZ74504.1"/>
    </source>
</evidence>
<reference evidence="1" key="1">
    <citation type="submission" date="2018-05" db="EMBL/GenBank/DDBJ databases">
        <authorList>
            <person name="Lanie J.A."/>
            <person name="Ng W.-L."/>
            <person name="Kazmierczak K.M."/>
            <person name="Andrzejewski T.M."/>
            <person name="Davidsen T.M."/>
            <person name="Wayne K.J."/>
            <person name="Tettelin H."/>
            <person name="Glass J.I."/>
            <person name="Rusch D."/>
            <person name="Podicherti R."/>
            <person name="Tsui H.-C.T."/>
            <person name="Winkler M.E."/>
        </authorList>
    </citation>
    <scope>NUCLEOTIDE SEQUENCE</scope>
</reference>
<dbReference type="EMBL" id="UINC01001213">
    <property type="protein sequence ID" value="SUZ74504.1"/>
    <property type="molecule type" value="Genomic_DNA"/>
</dbReference>
<dbReference type="Pfam" id="PF16125">
    <property type="entry name" value="DUF4837"/>
    <property type="match status" value="1"/>
</dbReference>
<organism evidence="1">
    <name type="scientific">marine metagenome</name>
    <dbReference type="NCBI Taxonomy" id="408172"/>
    <lineage>
        <taxon>unclassified sequences</taxon>
        <taxon>metagenomes</taxon>
        <taxon>ecological metagenomes</taxon>
    </lineage>
</organism>
<proteinExistence type="predicted"/>
<gene>
    <name evidence="1" type="ORF">METZ01_LOCUS27358</name>
</gene>
<name>A0A381Q6K7_9ZZZZ</name>
<evidence type="ECO:0008006" key="2">
    <source>
        <dbReference type="Google" id="ProtNLM"/>
    </source>
</evidence>
<dbReference type="AlphaFoldDB" id="A0A381Q6K7"/>